<sequence>MTENVIDSAENFTLRNIKFYFYDEGIGVVDNQSRIDEARPIRFREHLVAGTYISIKEKPKRLPLKIVLATLIT</sequence>
<protein>
    <submittedName>
        <fullName evidence="1">Uncharacterized protein</fullName>
    </submittedName>
</protein>
<evidence type="ECO:0000313" key="1">
    <source>
        <dbReference type="EMBL" id="GES98062.1"/>
    </source>
</evidence>
<gene>
    <name evidence="1" type="ORF">RCL2_002462200</name>
</gene>
<name>A0A8H3R0A7_9GLOM</name>
<dbReference type="EMBL" id="BLAL01000262">
    <property type="protein sequence ID" value="GES98062.1"/>
    <property type="molecule type" value="Genomic_DNA"/>
</dbReference>
<dbReference type="Proteomes" id="UP000615446">
    <property type="component" value="Unassembled WGS sequence"/>
</dbReference>
<comment type="caution">
    <text evidence="1">The sequence shown here is derived from an EMBL/GenBank/DDBJ whole genome shotgun (WGS) entry which is preliminary data.</text>
</comment>
<proteinExistence type="predicted"/>
<evidence type="ECO:0000313" key="2">
    <source>
        <dbReference type="Proteomes" id="UP000615446"/>
    </source>
</evidence>
<accession>A0A8H3R0A7</accession>
<reference evidence="1" key="1">
    <citation type="submission" date="2019-10" db="EMBL/GenBank/DDBJ databases">
        <title>Conservation and host-specific expression of non-tandemly repeated heterogenous ribosome RNA gene in arbuscular mycorrhizal fungi.</title>
        <authorList>
            <person name="Maeda T."/>
            <person name="Kobayashi Y."/>
            <person name="Nakagawa T."/>
            <person name="Ezawa T."/>
            <person name="Yamaguchi K."/>
            <person name="Bino T."/>
            <person name="Nishimoto Y."/>
            <person name="Shigenobu S."/>
            <person name="Kawaguchi M."/>
        </authorList>
    </citation>
    <scope>NUCLEOTIDE SEQUENCE</scope>
    <source>
        <strain evidence="1">HR1</strain>
    </source>
</reference>
<organism evidence="1 2">
    <name type="scientific">Rhizophagus clarus</name>
    <dbReference type="NCBI Taxonomy" id="94130"/>
    <lineage>
        <taxon>Eukaryota</taxon>
        <taxon>Fungi</taxon>
        <taxon>Fungi incertae sedis</taxon>
        <taxon>Mucoromycota</taxon>
        <taxon>Glomeromycotina</taxon>
        <taxon>Glomeromycetes</taxon>
        <taxon>Glomerales</taxon>
        <taxon>Glomeraceae</taxon>
        <taxon>Rhizophagus</taxon>
    </lineage>
</organism>
<dbReference type="AlphaFoldDB" id="A0A8H3R0A7"/>